<accession>A0ABX7GR06</accession>
<organism evidence="2 3">
    <name type="scientific">Dyella caseinilytica</name>
    <dbReference type="NCBI Taxonomy" id="1849581"/>
    <lineage>
        <taxon>Bacteria</taxon>
        <taxon>Pseudomonadati</taxon>
        <taxon>Pseudomonadota</taxon>
        <taxon>Gammaproteobacteria</taxon>
        <taxon>Lysobacterales</taxon>
        <taxon>Rhodanobacteraceae</taxon>
        <taxon>Dyella</taxon>
    </lineage>
</organism>
<keyword evidence="3" id="KW-1185">Reference proteome</keyword>
<dbReference type="RefSeq" id="WP_188799676.1">
    <property type="nucleotide sequence ID" value="NZ_BMIZ01000002.1"/>
</dbReference>
<name>A0ABX7GR06_9GAMM</name>
<reference evidence="2 3" key="1">
    <citation type="submission" date="2020-10" db="EMBL/GenBank/DDBJ databases">
        <title>Phylogeny of dyella-like bacteria.</title>
        <authorList>
            <person name="Fu J."/>
        </authorList>
    </citation>
    <scope>NUCLEOTIDE SEQUENCE [LARGE SCALE GENOMIC DNA]</scope>
    <source>
        <strain evidence="2 3">DHOB09</strain>
    </source>
</reference>
<evidence type="ECO:0000313" key="2">
    <source>
        <dbReference type="EMBL" id="QRN52428.1"/>
    </source>
</evidence>
<feature type="region of interest" description="Disordered" evidence="1">
    <location>
        <begin position="1"/>
        <end position="23"/>
    </location>
</feature>
<evidence type="ECO:0000313" key="3">
    <source>
        <dbReference type="Proteomes" id="UP000663181"/>
    </source>
</evidence>
<dbReference type="Proteomes" id="UP000663181">
    <property type="component" value="Chromosome"/>
</dbReference>
<feature type="region of interest" description="Disordered" evidence="1">
    <location>
        <begin position="138"/>
        <end position="177"/>
    </location>
</feature>
<dbReference type="InterPro" id="IPR007731">
    <property type="entry name" value="DUF669"/>
</dbReference>
<dbReference type="EMBL" id="CP064030">
    <property type="protein sequence ID" value="QRN52428.1"/>
    <property type="molecule type" value="Genomic_DNA"/>
</dbReference>
<dbReference type="Pfam" id="PF05037">
    <property type="entry name" value="DUF669"/>
    <property type="match status" value="1"/>
</dbReference>
<gene>
    <name evidence="2" type="ORF">ISN74_13175</name>
</gene>
<evidence type="ECO:0000256" key="1">
    <source>
        <dbReference type="SAM" id="MobiDB-lite"/>
    </source>
</evidence>
<sequence>MANLTGSYDPNAETQTDFSPLPTGEYIAHISDSDMVPFQNSDGEKLALVYTIAEGEFKNRKVWCDLSLKHPNAQTSQIANRQFASIREATGVTNPRDSADLHFKNHIIRVEFIKAGTVQNKGRYTVPKDKNEVKAWRKADGAPIAAPTAQNVGQQQPAANQASGGDAQKPSWARSAA</sequence>
<proteinExistence type="predicted"/>
<protein>
    <submittedName>
        <fullName evidence="2">DUF669 domain-containing protein</fullName>
    </submittedName>
</protein>
<feature type="compositionally biased region" description="Polar residues" evidence="1">
    <location>
        <begin position="148"/>
        <end position="163"/>
    </location>
</feature>
<feature type="compositionally biased region" description="Polar residues" evidence="1">
    <location>
        <begin position="1"/>
        <end position="18"/>
    </location>
</feature>